<dbReference type="InterPro" id="IPR004089">
    <property type="entry name" value="MCPsignal_dom"/>
</dbReference>
<feature type="domain" description="Methyl-accepting transducer" evidence="8">
    <location>
        <begin position="392"/>
        <end position="642"/>
    </location>
</feature>
<dbReference type="Proteomes" id="UP000076796">
    <property type="component" value="Unassembled WGS sequence"/>
</dbReference>
<dbReference type="Gene3D" id="1.10.287.950">
    <property type="entry name" value="Methyl-accepting chemotaxis protein"/>
    <property type="match status" value="1"/>
</dbReference>
<dbReference type="Gene3D" id="3.30.450.20">
    <property type="entry name" value="PAS domain"/>
    <property type="match status" value="1"/>
</dbReference>
<dbReference type="GO" id="GO:0007165">
    <property type="term" value="P:signal transduction"/>
    <property type="evidence" value="ECO:0007669"/>
    <property type="project" value="UniProtKB-KW"/>
</dbReference>
<accession>A0A163K5M4</accession>
<gene>
    <name evidence="10" type="ORF">AWU65_14285</name>
</gene>
<dbReference type="GO" id="GO:0005886">
    <property type="term" value="C:plasma membrane"/>
    <property type="evidence" value="ECO:0007669"/>
    <property type="project" value="UniProtKB-SubCell"/>
</dbReference>
<keyword evidence="4 6" id="KW-0807">Transducer</keyword>
<keyword evidence="2" id="KW-1003">Cell membrane</keyword>
<comment type="subcellular location">
    <subcellularLocation>
        <location evidence="1">Cell membrane</location>
    </subcellularLocation>
</comment>
<dbReference type="GO" id="GO:0016301">
    <property type="term" value="F:kinase activity"/>
    <property type="evidence" value="ECO:0007669"/>
    <property type="project" value="UniProtKB-KW"/>
</dbReference>
<comment type="similarity">
    <text evidence="5">Belongs to the methyl-accepting chemotaxis (MCP) protein family.</text>
</comment>
<evidence type="ECO:0000256" key="2">
    <source>
        <dbReference type="ARBA" id="ARBA00022475"/>
    </source>
</evidence>
<dbReference type="PANTHER" id="PTHR32089:SF112">
    <property type="entry name" value="LYSOZYME-LIKE PROTEIN-RELATED"/>
    <property type="match status" value="1"/>
</dbReference>
<protein>
    <submittedName>
        <fullName evidence="10">Histidine kinase</fullName>
    </submittedName>
</protein>
<dbReference type="SMART" id="SM00283">
    <property type="entry name" value="MA"/>
    <property type="match status" value="1"/>
</dbReference>
<keyword evidence="11" id="KW-1185">Reference proteome</keyword>
<dbReference type="STRING" id="59843.A3958_13860"/>
<dbReference type="CDD" id="cd06225">
    <property type="entry name" value="HAMP"/>
    <property type="match status" value="1"/>
</dbReference>
<evidence type="ECO:0000256" key="1">
    <source>
        <dbReference type="ARBA" id="ARBA00004236"/>
    </source>
</evidence>
<dbReference type="Gene3D" id="1.10.8.500">
    <property type="entry name" value="HAMP domain in histidine kinase"/>
    <property type="match status" value="1"/>
</dbReference>
<evidence type="ECO:0000313" key="10">
    <source>
        <dbReference type="EMBL" id="KZS47008.1"/>
    </source>
</evidence>
<dbReference type="PROSITE" id="PS50111">
    <property type="entry name" value="CHEMOTAXIS_TRANSDUC_2"/>
    <property type="match status" value="1"/>
</dbReference>
<dbReference type="RefSeq" id="WP_063478599.1">
    <property type="nucleotide sequence ID" value="NZ_CP147845.1"/>
</dbReference>
<dbReference type="InterPro" id="IPR003660">
    <property type="entry name" value="HAMP_dom"/>
</dbReference>
<dbReference type="Pfam" id="PF00015">
    <property type="entry name" value="MCPsignal"/>
    <property type="match status" value="1"/>
</dbReference>
<reference evidence="10" key="1">
    <citation type="journal article" date="2016" name="Genome Announc.">
        <title>Draft genomes of two strains of Paenibacillus glucanolyticus with capability to degrade lignocellulose.</title>
        <authorList>
            <person name="Mathews S.L."/>
            <person name="Pawlak J."/>
            <person name="Grunden A.M."/>
        </authorList>
    </citation>
    <scope>NUCLEOTIDE SEQUENCE [LARGE SCALE GENOMIC DNA]</scope>
    <source>
        <strain evidence="10">SLM1</strain>
    </source>
</reference>
<dbReference type="PROSITE" id="PS50885">
    <property type="entry name" value="HAMP"/>
    <property type="match status" value="1"/>
</dbReference>
<evidence type="ECO:0000256" key="7">
    <source>
        <dbReference type="SAM" id="Phobius"/>
    </source>
</evidence>
<feature type="transmembrane region" description="Helical" evidence="7">
    <location>
        <begin position="297"/>
        <end position="320"/>
    </location>
</feature>
<keyword evidence="7" id="KW-0812">Transmembrane</keyword>
<evidence type="ECO:0000313" key="11">
    <source>
        <dbReference type="Proteomes" id="UP000076796"/>
    </source>
</evidence>
<sequence>MNMARRFQFRAVGMKLFVIFFATIVLLSSALGLLSYFISKDTVMDQVSEATSGQMMQAADKLDFLLSQYEATSRQWALDTVLREDLVTVSSSDIGIREKTEAENRIREKLNGTASSDGRMQGMRLVAPSLSAQGSYNSTGLLGLSSADSIKSKIDQIIQADGEPVWFPTETKGFMENEKSPTMTMGRLLKNLKNPNAQYILLMDIKDQAVGEVLANLKIGHNGQMRIVAADNRIVHDMDPAQLMQPSTITVPEGAAEGGTYYTANEQMVVYTPLKTAPWYMVGFAPVSDFVKATDKLLTVTLVVIAAAILVAVLIGYYMMRTIGRPLNQMCSLMEEGEQGNLRVRTDFQRVDEIGRLGHSFNQMMGQISALVDQTNASAKEVLATAEELAEASRGTSLTAGEIAAAMEQIAQGSGSLAMEAERENQLAENIGVQMSKVSDSNQVIEAAADRVLRVTGEGALHMDSLVEKSTRINQVNRAIVQNAEKLKDNTSSIHRILELMSEITHQTNVLSINATIEAARAGAAGSGFMVVANEVRSLADRSKESIQTVGAMILDIRTEVQGSVDALTSASPLFDEQLHSVQEAQGVFDNVRHEMDTLLTEISESTHAIEGLIESQLTLTDSISEASSIVQETSAATEEVASMSSEQFKVSEKLVVLSSRLEELSESLRQSLVKFRT</sequence>
<dbReference type="PANTHER" id="PTHR32089">
    <property type="entry name" value="METHYL-ACCEPTING CHEMOTAXIS PROTEIN MCPB"/>
    <property type="match status" value="1"/>
</dbReference>
<dbReference type="GeneID" id="97557614"/>
<keyword evidence="7" id="KW-1133">Transmembrane helix</keyword>
<dbReference type="AlphaFoldDB" id="A0A163K5M4"/>
<feature type="domain" description="HAMP" evidence="9">
    <location>
        <begin position="321"/>
        <end position="373"/>
    </location>
</feature>
<comment type="caution">
    <text evidence="10">The sequence shown here is derived from an EMBL/GenBank/DDBJ whole genome shotgun (WGS) entry which is preliminary data.</text>
</comment>
<proteinExistence type="inferred from homology"/>
<evidence type="ECO:0000256" key="6">
    <source>
        <dbReference type="PROSITE-ProRule" id="PRU00284"/>
    </source>
</evidence>
<evidence type="ECO:0000256" key="5">
    <source>
        <dbReference type="ARBA" id="ARBA00029447"/>
    </source>
</evidence>
<keyword evidence="10" id="KW-0418">Kinase</keyword>
<dbReference type="OrthoDB" id="9760371at2"/>
<evidence type="ECO:0000259" key="8">
    <source>
        <dbReference type="PROSITE" id="PS50111"/>
    </source>
</evidence>
<keyword evidence="3 7" id="KW-0472">Membrane</keyword>
<organism evidence="10 11">
    <name type="scientific">Paenibacillus glucanolyticus</name>
    <dbReference type="NCBI Taxonomy" id="59843"/>
    <lineage>
        <taxon>Bacteria</taxon>
        <taxon>Bacillati</taxon>
        <taxon>Bacillota</taxon>
        <taxon>Bacilli</taxon>
        <taxon>Bacillales</taxon>
        <taxon>Paenibacillaceae</taxon>
        <taxon>Paenibacillus</taxon>
    </lineage>
</organism>
<dbReference type="Pfam" id="PF00672">
    <property type="entry name" value="HAMP"/>
    <property type="match status" value="1"/>
</dbReference>
<evidence type="ECO:0000256" key="4">
    <source>
        <dbReference type="ARBA" id="ARBA00023224"/>
    </source>
</evidence>
<name>A0A163K5M4_9BACL</name>
<dbReference type="SUPFAM" id="SSF58104">
    <property type="entry name" value="Methyl-accepting chemotaxis protein (MCP) signaling domain"/>
    <property type="match status" value="1"/>
</dbReference>
<keyword evidence="10" id="KW-0808">Transferase</keyword>
<dbReference type="SMART" id="SM00304">
    <property type="entry name" value="HAMP"/>
    <property type="match status" value="1"/>
</dbReference>
<evidence type="ECO:0000259" key="9">
    <source>
        <dbReference type="PROSITE" id="PS50885"/>
    </source>
</evidence>
<evidence type="ECO:0000256" key="3">
    <source>
        <dbReference type="ARBA" id="ARBA00023136"/>
    </source>
</evidence>
<dbReference type="EMBL" id="LWMH01000001">
    <property type="protein sequence ID" value="KZS47008.1"/>
    <property type="molecule type" value="Genomic_DNA"/>
</dbReference>